<evidence type="ECO:0000313" key="5">
    <source>
        <dbReference type="EMBL" id="NSF73439.1"/>
    </source>
</evidence>
<dbReference type="SUPFAM" id="SSF64288">
    <property type="entry name" value="Chorismate lyase-like"/>
    <property type="match status" value="1"/>
</dbReference>
<dbReference type="Proteomes" id="UP000822152">
    <property type="component" value="Unassembled WGS sequence"/>
</dbReference>
<accession>A0ABX2GMI3</accession>
<keyword evidence="6" id="KW-1185">Reference proteome</keyword>
<protein>
    <submittedName>
        <fullName evidence="5">GntR family transcriptional regulator</fullName>
    </submittedName>
</protein>
<evidence type="ECO:0000256" key="3">
    <source>
        <dbReference type="ARBA" id="ARBA00023163"/>
    </source>
</evidence>
<dbReference type="InterPro" id="IPR050679">
    <property type="entry name" value="Bact_HTH_transcr_reg"/>
</dbReference>
<dbReference type="Pfam" id="PF00392">
    <property type="entry name" value="GntR"/>
    <property type="match status" value="1"/>
</dbReference>
<dbReference type="PANTHER" id="PTHR44846">
    <property type="entry name" value="MANNOSYL-D-GLYCERATE TRANSPORT/METABOLISM SYSTEM REPRESSOR MNGR-RELATED"/>
    <property type="match status" value="1"/>
</dbReference>
<proteinExistence type="predicted"/>
<evidence type="ECO:0000259" key="4">
    <source>
        <dbReference type="PROSITE" id="PS50949"/>
    </source>
</evidence>
<dbReference type="SUPFAM" id="SSF46785">
    <property type="entry name" value="Winged helix' DNA-binding domain"/>
    <property type="match status" value="1"/>
</dbReference>
<dbReference type="Pfam" id="PF07702">
    <property type="entry name" value="UTRA"/>
    <property type="match status" value="1"/>
</dbReference>
<dbReference type="CDD" id="cd07377">
    <property type="entry name" value="WHTH_GntR"/>
    <property type="match status" value="1"/>
</dbReference>
<dbReference type="SMART" id="SM00345">
    <property type="entry name" value="HTH_GNTR"/>
    <property type="match status" value="1"/>
</dbReference>
<dbReference type="EMBL" id="JAAIPF010000011">
    <property type="protein sequence ID" value="NSF73439.1"/>
    <property type="molecule type" value="Genomic_DNA"/>
</dbReference>
<dbReference type="PROSITE" id="PS50949">
    <property type="entry name" value="HTH_GNTR"/>
    <property type="match status" value="1"/>
</dbReference>
<dbReference type="PANTHER" id="PTHR44846:SF1">
    <property type="entry name" value="MANNOSYL-D-GLYCERATE TRANSPORT_METABOLISM SYSTEM REPRESSOR MNGR-RELATED"/>
    <property type="match status" value="1"/>
</dbReference>
<keyword evidence="2" id="KW-0238">DNA-binding</keyword>
<reference evidence="5 6" key="1">
    <citation type="journal article" date="2020" name="Cell Host Microbe">
        <title>Functional and Genomic Variation between Human-Derived Isolates of Lachnospiraceae Reveals Inter- and Intra-Species Diversity.</title>
        <authorList>
            <person name="Sorbara M.T."/>
            <person name="Littmann E.R."/>
            <person name="Fontana E."/>
            <person name="Moody T.U."/>
            <person name="Kohout C.E."/>
            <person name="Gjonbalaj M."/>
            <person name="Eaton V."/>
            <person name="Seok R."/>
            <person name="Leiner I.M."/>
            <person name="Pamer E.G."/>
        </authorList>
    </citation>
    <scope>NUCLEOTIDE SEQUENCE [LARGE SCALE GENOMIC DNA]</scope>
    <source>
        <strain evidence="5 6">MSK.20.11</strain>
    </source>
</reference>
<evidence type="ECO:0000256" key="2">
    <source>
        <dbReference type="ARBA" id="ARBA00023125"/>
    </source>
</evidence>
<dbReference type="InterPro" id="IPR036388">
    <property type="entry name" value="WH-like_DNA-bd_sf"/>
</dbReference>
<dbReference type="InterPro" id="IPR000524">
    <property type="entry name" value="Tscrpt_reg_HTH_GntR"/>
</dbReference>
<evidence type="ECO:0000256" key="1">
    <source>
        <dbReference type="ARBA" id="ARBA00023015"/>
    </source>
</evidence>
<evidence type="ECO:0000313" key="6">
    <source>
        <dbReference type="Proteomes" id="UP000822152"/>
    </source>
</evidence>
<dbReference type="SMART" id="SM00866">
    <property type="entry name" value="UTRA"/>
    <property type="match status" value="1"/>
</dbReference>
<dbReference type="InterPro" id="IPR011663">
    <property type="entry name" value="UTRA"/>
</dbReference>
<feature type="domain" description="HTH gntR-type" evidence="4">
    <location>
        <begin position="10"/>
        <end position="78"/>
    </location>
</feature>
<gene>
    <name evidence="5" type="ORF">G4952_06290</name>
</gene>
<dbReference type="RefSeq" id="WP_173681746.1">
    <property type="nucleotide sequence ID" value="NZ_JAAIPF010000011.1"/>
</dbReference>
<keyword evidence="1" id="KW-0805">Transcription regulation</keyword>
<dbReference type="PRINTS" id="PR00035">
    <property type="entry name" value="HTHGNTR"/>
</dbReference>
<dbReference type="Gene3D" id="3.40.1410.10">
    <property type="entry name" value="Chorismate lyase-like"/>
    <property type="match status" value="1"/>
</dbReference>
<dbReference type="InterPro" id="IPR028978">
    <property type="entry name" value="Chorismate_lyase_/UTRA_dom_sf"/>
</dbReference>
<keyword evidence="3" id="KW-0804">Transcription</keyword>
<comment type="caution">
    <text evidence="5">The sequence shown here is derived from an EMBL/GenBank/DDBJ whole genome shotgun (WGS) entry which is preliminary data.</text>
</comment>
<name>A0ABX2GMI3_9FIRM</name>
<organism evidence="5 6">
    <name type="scientific">Blautia wexlerae</name>
    <dbReference type="NCBI Taxonomy" id="418240"/>
    <lineage>
        <taxon>Bacteria</taxon>
        <taxon>Bacillati</taxon>
        <taxon>Bacillota</taxon>
        <taxon>Clostridia</taxon>
        <taxon>Lachnospirales</taxon>
        <taxon>Lachnospiraceae</taxon>
        <taxon>Blautia</taxon>
    </lineage>
</organism>
<dbReference type="InterPro" id="IPR036390">
    <property type="entry name" value="WH_DNA-bd_sf"/>
</dbReference>
<dbReference type="Gene3D" id="1.10.10.10">
    <property type="entry name" value="Winged helix-like DNA-binding domain superfamily/Winged helix DNA-binding domain"/>
    <property type="match status" value="1"/>
</dbReference>
<sequence>MNELDPQSIVPLYKQLKDLLLQEIKEGIYKANQKIPTELELSEKYQISRMTVRKALAELVEEGVLAKKQGKGTFVQEEKMTEDLSSPNSFTNLCKRNGKVPGGKTLKCTLQEAKDRDRQQLKLENGEMVILVERVRTADDVPVMLEKLYFPGHLKNILVEDLNNASLYQILLEKYGLQSGNSVMEISVCEATPEEAAELKVKTGTPCLLMEEIVYDQYDKPFHRTKSVLRGDKFKYISPRMNVVKHVNSN</sequence>